<feature type="transmembrane region" description="Helical" evidence="1">
    <location>
        <begin position="12"/>
        <end position="32"/>
    </location>
</feature>
<sequence length="157" mass="17730">MKHSRQQKNSVSFGVLLILLIAGIFCLLAVSLDKAPVFKGNENSKGISKATLVEKYSENYQQGNLPDEHKYVFVFEMDDGSDLIYQSSQLDQQIYQEFKLGDKLLLKYNTVEQSYDLVGLAPNESSNYMIWVGLALMLVGIVQFLVIRNTGQKREGI</sequence>
<gene>
    <name evidence="2" type="ORF">HNQ88_000583</name>
</gene>
<evidence type="ECO:0000313" key="2">
    <source>
        <dbReference type="EMBL" id="MDR6237607.1"/>
    </source>
</evidence>
<keyword evidence="1" id="KW-0812">Transmembrane</keyword>
<comment type="caution">
    <text evidence="2">The sequence shown here is derived from an EMBL/GenBank/DDBJ whole genome shotgun (WGS) entry which is preliminary data.</text>
</comment>
<evidence type="ECO:0000256" key="1">
    <source>
        <dbReference type="SAM" id="Phobius"/>
    </source>
</evidence>
<dbReference type="EMBL" id="JAVDQD010000001">
    <property type="protein sequence ID" value="MDR6237607.1"/>
    <property type="molecule type" value="Genomic_DNA"/>
</dbReference>
<evidence type="ECO:0000313" key="3">
    <source>
        <dbReference type="Proteomes" id="UP001185092"/>
    </source>
</evidence>
<keyword evidence="1" id="KW-0472">Membrane</keyword>
<feature type="transmembrane region" description="Helical" evidence="1">
    <location>
        <begin position="128"/>
        <end position="147"/>
    </location>
</feature>
<keyword evidence="1" id="KW-1133">Transmembrane helix</keyword>
<organism evidence="2 3">
    <name type="scientific">Aureibacter tunicatorum</name>
    <dbReference type="NCBI Taxonomy" id="866807"/>
    <lineage>
        <taxon>Bacteria</taxon>
        <taxon>Pseudomonadati</taxon>
        <taxon>Bacteroidota</taxon>
        <taxon>Cytophagia</taxon>
        <taxon>Cytophagales</taxon>
        <taxon>Persicobacteraceae</taxon>
        <taxon>Aureibacter</taxon>
    </lineage>
</organism>
<proteinExistence type="predicted"/>
<dbReference type="Proteomes" id="UP001185092">
    <property type="component" value="Unassembled WGS sequence"/>
</dbReference>
<protein>
    <recommendedName>
        <fullName evidence="4">DUF3592 domain-containing protein</fullName>
    </recommendedName>
</protein>
<evidence type="ECO:0008006" key="4">
    <source>
        <dbReference type="Google" id="ProtNLM"/>
    </source>
</evidence>
<accession>A0AAE3XJM5</accession>
<dbReference type="AlphaFoldDB" id="A0AAE3XJM5"/>
<reference evidence="2" key="1">
    <citation type="submission" date="2023-07" db="EMBL/GenBank/DDBJ databases">
        <title>Genomic Encyclopedia of Type Strains, Phase IV (KMG-IV): sequencing the most valuable type-strain genomes for metagenomic binning, comparative biology and taxonomic classification.</title>
        <authorList>
            <person name="Goeker M."/>
        </authorList>
    </citation>
    <scope>NUCLEOTIDE SEQUENCE</scope>
    <source>
        <strain evidence="2">DSM 26174</strain>
    </source>
</reference>
<dbReference type="RefSeq" id="WP_309937074.1">
    <property type="nucleotide sequence ID" value="NZ_AP025305.1"/>
</dbReference>
<keyword evidence="3" id="KW-1185">Reference proteome</keyword>
<name>A0AAE3XJM5_9BACT</name>